<dbReference type="AlphaFoldDB" id="A0AAD7Y5Y7"/>
<reference evidence="3" key="1">
    <citation type="submission" date="2023-03" db="EMBL/GenBank/DDBJ databases">
        <title>Chromosome-level genomes of two armyworms, Mythimna separata and Mythimna loreyi, provide insights into the biosynthesis and reception of sex pheromones.</title>
        <authorList>
            <person name="Zhao H."/>
        </authorList>
    </citation>
    <scope>NUCLEOTIDE SEQUENCE</scope>
    <source>
        <strain evidence="3">BeijingLab</strain>
        <tissue evidence="3">Pupa</tissue>
    </source>
</reference>
<accession>A0AAD7Y5Y7</accession>
<evidence type="ECO:0000313" key="4">
    <source>
        <dbReference type="Proteomes" id="UP001231518"/>
    </source>
</evidence>
<protein>
    <recommendedName>
        <fullName evidence="5">Zinc finger DNA binding protein</fullName>
    </recommendedName>
</protein>
<feature type="coiled-coil region" evidence="1">
    <location>
        <begin position="101"/>
        <end position="177"/>
    </location>
</feature>
<comment type="caution">
    <text evidence="3">The sequence shown here is derived from an EMBL/GenBank/DDBJ whole genome shotgun (WGS) entry which is preliminary data.</text>
</comment>
<evidence type="ECO:0000256" key="1">
    <source>
        <dbReference type="SAM" id="Coils"/>
    </source>
</evidence>
<organism evidence="3 4">
    <name type="scientific">Mythimna separata</name>
    <name type="common">Oriental armyworm</name>
    <name type="synonym">Pseudaletia separata</name>
    <dbReference type="NCBI Taxonomy" id="271217"/>
    <lineage>
        <taxon>Eukaryota</taxon>
        <taxon>Metazoa</taxon>
        <taxon>Ecdysozoa</taxon>
        <taxon>Arthropoda</taxon>
        <taxon>Hexapoda</taxon>
        <taxon>Insecta</taxon>
        <taxon>Pterygota</taxon>
        <taxon>Neoptera</taxon>
        <taxon>Endopterygota</taxon>
        <taxon>Lepidoptera</taxon>
        <taxon>Glossata</taxon>
        <taxon>Ditrysia</taxon>
        <taxon>Noctuoidea</taxon>
        <taxon>Noctuidae</taxon>
        <taxon>Noctuinae</taxon>
        <taxon>Hadenini</taxon>
        <taxon>Mythimna</taxon>
    </lineage>
</organism>
<dbReference type="Proteomes" id="UP001231518">
    <property type="component" value="Chromosome 31"/>
</dbReference>
<evidence type="ECO:0000256" key="2">
    <source>
        <dbReference type="SAM" id="MobiDB-lite"/>
    </source>
</evidence>
<name>A0AAD7Y5Y7_MYTSE</name>
<sequence>MQRTPPKSPAKAKKGQSPAISSHQSKTENTEDVNITVRSNKRRLNTPPGKLDDSPSKQVNTQPVSCTCMDLKHELLEMLTSWKIDHDNRLTMWKAEQNAMLSSLSKDVSELKVQCEEIRKTSIELDKGMTFINKSYEDLLKRVVNLEEKKVENIESVERIEKQIQDLQLHSRSATVELRNVPTKDNERTEDLVSIMSGVGKAVDLEILESHFRDIHRLPGKPGLPRSIVAEFTSVSRKHEFLSNVRRYNKERTTMDKLNTHTIGLPGDKKPIYASEHLTASMRKLFYECRQFAKTHKLSCWSLNGKIFMRRNPEDKPTQIKSERCMSVFSNTV</sequence>
<keyword evidence="1" id="KW-0175">Coiled coil</keyword>
<dbReference type="EMBL" id="JARGEI010000032">
    <property type="protein sequence ID" value="KAJ8703843.1"/>
    <property type="molecule type" value="Genomic_DNA"/>
</dbReference>
<keyword evidence="4" id="KW-1185">Reference proteome</keyword>
<evidence type="ECO:0000313" key="3">
    <source>
        <dbReference type="EMBL" id="KAJ8703843.1"/>
    </source>
</evidence>
<gene>
    <name evidence="3" type="ORF">PYW07_013137</name>
</gene>
<proteinExistence type="predicted"/>
<feature type="region of interest" description="Disordered" evidence="2">
    <location>
        <begin position="1"/>
        <end position="62"/>
    </location>
</feature>
<evidence type="ECO:0008006" key="5">
    <source>
        <dbReference type="Google" id="ProtNLM"/>
    </source>
</evidence>